<name>A0A0B6SDY5_BURPL</name>
<proteinExistence type="inferred from homology"/>
<organism evidence="6 7">
    <name type="scientific">Burkholderia plantarii</name>
    <dbReference type="NCBI Taxonomy" id="41899"/>
    <lineage>
        <taxon>Bacteria</taxon>
        <taxon>Pseudomonadati</taxon>
        <taxon>Pseudomonadota</taxon>
        <taxon>Betaproteobacteria</taxon>
        <taxon>Burkholderiales</taxon>
        <taxon>Burkholderiaceae</taxon>
        <taxon>Burkholderia</taxon>
    </lineage>
</organism>
<dbReference type="HOGENOM" id="CLU_039613_6_5_4"/>
<dbReference type="EMBL" id="CP002581">
    <property type="protein sequence ID" value="AJK50436.1"/>
    <property type="molecule type" value="Genomic_DNA"/>
</dbReference>
<dbReference type="Pfam" id="PF03466">
    <property type="entry name" value="LysR_substrate"/>
    <property type="match status" value="1"/>
</dbReference>
<dbReference type="GO" id="GO:0000976">
    <property type="term" value="F:transcription cis-regulatory region binding"/>
    <property type="evidence" value="ECO:0007669"/>
    <property type="project" value="TreeGrafter"/>
</dbReference>
<dbReference type="SUPFAM" id="SSF46785">
    <property type="entry name" value="Winged helix' DNA-binding domain"/>
    <property type="match status" value="1"/>
</dbReference>
<dbReference type="InterPro" id="IPR036390">
    <property type="entry name" value="WH_DNA-bd_sf"/>
</dbReference>
<dbReference type="KEGG" id="bgp:BGL_2c23800"/>
<evidence type="ECO:0000256" key="1">
    <source>
        <dbReference type="ARBA" id="ARBA00009437"/>
    </source>
</evidence>
<evidence type="ECO:0000256" key="4">
    <source>
        <dbReference type="ARBA" id="ARBA00023163"/>
    </source>
</evidence>
<dbReference type="FunFam" id="1.10.10.10:FF:000001">
    <property type="entry name" value="LysR family transcriptional regulator"/>
    <property type="match status" value="1"/>
</dbReference>
<evidence type="ECO:0000259" key="5">
    <source>
        <dbReference type="PROSITE" id="PS50931"/>
    </source>
</evidence>
<dbReference type="Gene3D" id="3.40.190.10">
    <property type="entry name" value="Periplasmic binding protein-like II"/>
    <property type="match status" value="2"/>
</dbReference>
<dbReference type="InterPro" id="IPR036388">
    <property type="entry name" value="WH-like_DNA-bd_sf"/>
</dbReference>
<keyword evidence="3" id="KW-0238">DNA-binding</keyword>
<protein>
    <submittedName>
        <fullName evidence="6">Transcriptional regulator LysR family</fullName>
    </submittedName>
</protein>
<dbReference type="CDD" id="cd05466">
    <property type="entry name" value="PBP2_LTTR_substrate"/>
    <property type="match status" value="1"/>
</dbReference>
<dbReference type="AlphaFoldDB" id="A0A0B6SDY5"/>
<keyword evidence="7" id="KW-1185">Reference proteome</keyword>
<dbReference type="SUPFAM" id="SSF53850">
    <property type="entry name" value="Periplasmic binding protein-like II"/>
    <property type="match status" value="1"/>
</dbReference>
<feature type="domain" description="HTH lysR-type" evidence="5">
    <location>
        <begin position="16"/>
        <end position="73"/>
    </location>
</feature>
<gene>
    <name evidence="6" type="ORF">BGL_2c23800</name>
</gene>
<dbReference type="PANTHER" id="PTHR30126:SF39">
    <property type="entry name" value="HTH-TYPE TRANSCRIPTIONAL REGULATOR CYSL"/>
    <property type="match status" value="1"/>
</dbReference>
<dbReference type="InterPro" id="IPR005119">
    <property type="entry name" value="LysR_subst-bd"/>
</dbReference>
<evidence type="ECO:0000313" key="7">
    <source>
        <dbReference type="Proteomes" id="UP000031838"/>
    </source>
</evidence>
<evidence type="ECO:0000256" key="2">
    <source>
        <dbReference type="ARBA" id="ARBA00023015"/>
    </source>
</evidence>
<accession>A0A0B6SDY5</accession>
<keyword evidence="2" id="KW-0805">Transcription regulation</keyword>
<comment type="similarity">
    <text evidence="1">Belongs to the LysR transcriptional regulatory family.</text>
</comment>
<reference evidence="6 7" key="2">
    <citation type="journal article" date="2016" name="Appl. Microbiol. Biotechnol.">
        <title>Mutations improving production and secretion of extracellular lipase by Burkholderia glumae PG1.</title>
        <authorList>
            <person name="Knapp A."/>
            <person name="Voget S."/>
            <person name="Gao R."/>
            <person name="Zaburannyi N."/>
            <person name="Krysciak D."/>
            <person name="Breuer M."/>
            <person name="Hauer B."/>
            <person name="Streit W.R."/>
            <person name="Muller R."/>
            <person name="Daniel R."/>
            <person name="Jaeger K.E."/>
        </authorList>
    </citation>
    <scope>NUCLEOTIDE SEQUENCE [LARGE SCALE GENOMIC DNA]</scope>
    <source>
        <strain evidence="6 7">PG1</strain>
    </source>
</reference>
<dbReference type="PROSITE" id="PS50931">
    <property type="entry name" value="HTH_LYSR"/>
    <property type="match status" value="1"/>
</dbReference>
<reference evidence="7" key="1">
    <citation type="submission" date="2011-03" db="EMBL/GenBank/DDBJ databases">
        <authorList>
            <person name="Voget S."/>
            <person name="Streit W.R."/>
            <person name="Jaeger K.E."/>
            <person name="Daniel R."/>
        </authorList>
    </citation>
    <scope>NUCLEOTIDE SEQUENCE [LARGE SCALE GENOMIC DNA]</scope>
    <source>
        <strain evidence="7">PG1</strain>
    </source>
</reference>
<dbReference type="InterPro" id="IPR000847">
    <property type="entry name" value="LysR_HTH_N"/>
</dbReference>
<dbReference type="Gene3D" id="1.10.10.10">
    <property type="entry name" value="Winged helix-like DNA-binding domain superfamily/Winged helix DNA-binding domain"/>
    <property type="match status" value="1"/>
</dbReference>
<dbReference type="Proteomes" id="UP000031838">
    <property type="component" value="Chromosome 2"/>
</dbReference>
<evidence type="ECO:0000256" key="3">
    <source>
        <dbReference type="ARBA" id="ARBA00023125"/>
    </source>
</evidence>
<sequence>MMYVHNVESITCKSNMKIGDIDAFAAVIRCQSLSQAAHELGITQPAITRRVQNLEEALGAALLDRNTKPPRPTELGRRVHDQCRAVLREVDALRELARATLPPAGAFRLGITHGIGELMLPGLVAMLRERWPSLAPGVETGWAGTLLDRLALDELDAALVFAARDTALPPRVTGERLAATRLVVVAARGSCPRRAYRLADLHARGWILNPDGCGFRASLKRALDAQRLPLAVTLDAYGRDVQLQGVADGFGLGLVPLPLVGASPLRDALEIVNVSDFRPPVDLWLTQRDGVERLAEPVRAVGDAARALFDALGATHAVEQVGG</sequence>
<dbReference type="GO" id="GO:0003700">
    <property type="term" value="F:DNA-binding transcription factor activity"/>
    <property type="evidence" value="ECO:0007669"/>
    <property type="project" value="InterPro"/>
</dbReference>
<dbReference type="PRINTS" id="PR00039">
    <property type="entry name" value="HTHLYSR"/>
</dbReference>
<keyword evidence="4" id="KW-0804">Transcription</keyword>
<evidence type="ECO:0000313" key="6">
    <source>
        <dbReference type="EMBL" id="AJK50436.1"/>
    </source>
</evidence>
<dbReference type="PANTHER" id="PTHR30126">
    <property type="entry name" value="HTH-TYPE TRANSCRIPTIONAL REGULATOR"/>
    <property type="match status" value="1"/>
</dbReference>
<dbReference type="Pfam" id="PF00126">
    <property type="entry name" value="HTH_1"/>
    <property type="match status" value="1"/>
</dbReference>